<dbReference type="PROSITE" id="PS00178">
    <property type="entry name" value="AA_TRNA_LIGASE_I"/>
    <property type="match status" value="1"/>
</dbReference>
<dbReference type="Proteomes" id="UP000294855">
    <property type="component" value="Unassembled WGS sequence"/>
</dbReference>
<dbReference type="SUPFAM" id="SSF52374">
    <property type="entry name" value="Nucleotidylyl transferase"/>
    <property type="match status" value="1"/>
</dbReference>
<dbReference type="InterPro" id="IPR020751">
    <property type="entry name" value="aa-tRNA-synth_I_codon-bd_sub2"/>
</dbReference>
<protein>
    <recommendedName>
        <fullName evidence="10">Lysine--tRNA ligase</fullName>
        <ecNumber evidence="10">6.1.1.6</ecNumber>
    </recommendedName>
    <alternativeName>
        <fullName evidence="10">Lysyl-tRNA synthetase</fullName>
        <shortName evidence="10">LysRS</shortName>
    </alternativeName>
</protein>
<comment type="similarity">
    <text evidence="2 10">Belongs to the class-I aminoacyl-tRNA synthetase family.</text>
</comment>
<dbReference type="GO" id="GO:0005737">
    <property type="term" value="C:cytoplasm"/>
    <property type="evidence" value="ECO:0007669"/>
    <property type="project" value="UniProtKB-SubCell"/>
</dbReference>
<dbReference type="GO" id="GO:0000049">
    <property type="term" value="F:tRNA binding"/>
    <property type="evidence" value="ECO:0007669"/>
    <property type="project" value="InterPro"/>
</dbReference>
<dbReference type="EC" id="6.1.1.6" evidence="10"/>
<sequence>MTEITHWADVVAEEATTKNKKNVISTGITPSGHIHIGNMREVLTADAVYCALKNKGEEPDFFYIADNYDPLRKVYPFLKEEDYAQHVGKPISEIPCPCGQHKSYADHFLEPFIAAMETLGIHPEVKRTDELYKAGKFVDAIKTALKNRDAIAKILEEVSGKEVQEDWSPFNPICEGCKRINSAKVTGFDEAEETVSYDCPACGTSGKVSMTGGGKLTWRVEWPAKWKILGVTAEPFGKDHASSGGSYDSGIRISREIFNNEPPLPIVYEWIMLGEKGAMSSSSGVVVSISDMLDVVPPEALRFLIMKTRPEKHIKFDPGQPLLNLVDEYERLRDKEEPSEFEKRIVSLSQSKDVKQSKIPFKQMVTIYQVAGGDLDKIDAIAKRSGFDEDPEIINLMAHNVGLWLDKYAPSFAKFGVKDTVPVQAASLTNTQRAFLKAFADELLAADKELGPEDIQRIVYETKEPASPISKKMEEYAGGEIPAEEIDTKNFFSAIYTALLGQPSGPKAGWFLTSFDNSFLVVRFKEAAEYRP</sequence>
<dbReference type="InterPro" id="IPR014729">
    <property type="entry name" value="Rossmann-like_a/b/a_fold"/>
</dbReference>
<dbReference type="GO" id="GO:0006430">
    <property type="term" value="P:lysyl-tRNA aminoacylation"/>
    <property type="evidence" value="ECO:0007669"/>
    <property type="project" value="UniProtKB-UniRule"/>
</dbReference>
<dbReference type="RefSeq" id="WP_133517444.1">
    <property type="nucleotide sequence ID" value="NZ_JAHDUW010000003.1"/>
</dbReference>
<keyword evidence="3 10" id="KW-0963">Cytoplasm</keyword>
<evidence type="ECO:0000256" key="1">
    <source>
        <dbReference type="ARBA" id="ARBA00004496"/>
    </source>
</evidence>
<comment type="catalytic activity">
    <reaction evidence="9 10">
        <text>tRNA(Lys) + L-lysine + ATP = L-lysyl-tRNA(Lys) + AMP + diphosphate</text>
        <dbReference type="Rhea" id="RHEA:20792"/>
        <dbReference type="Rhea" id="RHEA-COMP:9696"/>
        <dbReference type="Rhea" id="RHEA-COMP:9697"/>
        <dbReference type="ChEBI" id="CHEBI:30616"/>
        <dbReference type="ChEBI" id="CHEBI:32551"/>
        <dbReference type="ChEBI" id="CHEBI:33019"/>
        <dbReference type="ChEBI" id="CHEBI:78442"/>
        <dbReference type="ChEBI" id="CHEBI:78529"/>
        <dbReference type="ChEBI" id="CHEBI:456215"/>
        <dbReference type="EC" id="6.1.1.6"/>
    </reaction>
</comment>
<dbReference type="InterPro" id="IPR042078">
    <property type="entry name" value="Lys-tRNA-ligase_SC_fold"/>
</dbReference>
<name>A0A484F4P2_9EURY</name>
<dbReference type="AlphaFoldDB" id="A0A484F4P2"/>
<feature type="short sequence motif" description="'KMSKS' region" evidence="10">
    <location>
        <begin position="278"/>
        <end position="282"/>
    </location>
</feature>
<dbReference type="Gene3D" id="3.40.50.620">
    <property type="entry name" value="HUPs"/>
    <property type="match status" value="2"/>
</dbReference>
<evidence type="ECO:0000256" key="4">
    <source>
        <dbReference type="ARBA" id="ARBA00022598"/>
    </source>
</evidence>
<dbReference type="EMBL" id="SNYS01000008">
    <property type="protein sequence ID" value="TDQ68796.1"/>
    <property type="molecule type" value="Genomic_DNA"/>
</dbReference>
<keyword evidence="4 10" id="KW-0436">Ligase</keyword>
<organism evidence="11 12">
    <name type="scientific">Methanimicrococcus blatticola</name>
    <dbReference type="NCBI Taxonomy" id="91560"/>
    <lineage>
        <taxon>Archaea</taxon>
        <taxon>Methanobacteriati</taxon>
        <taxon>Methanobacteriota</taxon>
        <taxon>Stenosarchaea group</taxon>
        <taxon>Methanomicrobia</taxon>
        <taxon>Methanosarcinales</taxon>
        <taxon>Methanosarcinaceae</taxon>
        <taxon>Methanimicrococcus</taxon>
    </lineage>
</organism>
<comment type="caution">
    <text evidence="11">The sequence shown here is derived from an EMBL/GenBank/DDBJ whole genome shotgun (WGS) entry which is preliminary data.</text>
</comment>
<proteinExistence type="inferred from homology"/>
<dbReference type="Gene3D" id="1.10.10.770">
    <property type="match status" value="1"/>
</dbReference>
<evidence type="ECO:0000256" key="2">
    <source>
        <dbReference type="ARBA" id="ARBA00005594"/>
    </source>
</evidence>
<keyword evidence="12" id="KW-1185">Reference proteome</keyword>
<dbReference type="Gene3D" id="1.10.10.350">
    <property type="match status" value="1"/>
</dbReference>
<dbReference type="GO" id="GO:0004824">
    <property type="term" value="F:lysine-tRNA ligase activity"/>
    <property type="evidence" value="ECO:0007669"/>
    <property type="project" value="UniProtKB-UniRule"/>
</dbReference>
<accession>A0A484F4P2</accession>
<evidence type="ECO:0000256" key="9">
    <source>
        <dbReference type="ARBA" id="ARBA00048573"/>
    </source>
</evidence>
<dbReference type="NCBIfam" id="TIGR00467">
    <property type="entry name" value="lysS_arch"/>
    <property type="match status" value="1"/>
</dbReference>
<evidence type="ECO:0000256" key="3">
    <source>
        <dbReference type="ARBA" id="ARBA00022490"/>
    </source>
</evidence>
<feature type="short sequence motif" description="'HIGH' region" evidence="10">
    <location>
        <begin position="30"/>
        <end position="38"/>
    </location>
</feature>
<evidence type="ECO:0000256" key="10">
    <source>
        <dbReference type="HAMAP-Rule" id="MF_00177"/>
    </source>
</evidence>
<gene>
    <name evidence="10" type="primary">lysS</name>
    <name evidence="11" type="ORF">C7391_0992</name>
</gene>
<evidence type="ECO:0000256" key="8">
    <source>
        <dbReference type="ARBA" id="ARBA00023146"/>
    </source>
</evidence>
<dbReference type="PANTHER" id="PTHR37940:SF1">
    <property type="entry name" value="LYSINE--TRNA LIGASE"/>
    <property type="match status" value="1"/>
</dbReference>
<comment type="subcellular location">
    <subcellularLocation>
        <location evidence="1 10">Cytoplasm</location>
    </subcellularLocation>
</comment>
<evidence type="ECO:0000313" key="12">
    <source>
        <dbReference type="Proteomes" id="UP000294855"/>
    </source>
</evidence>
<evidence type="ECO:0000256" key="6">
    <source>
        <dbReference type="ARBA" id="ARBA00022840"/>
    </source>
</evidence>
<dbReference type="InterPro" id="IPR001412">
    <property type="entry name" value="aa-tRNA-synth_I_CS"/>
</dbReference>
<keyword evidence="6 10" id="KW-0067">ATP-binding</keyword>
<dbReference type="Gene3D" id="6.10.20.10">
    <property type="entry name" value="Lysine tRNA ligase, stem contact fold domain"/>
    <property type="match status" value="1"/>
</dbReference>
<dbReference type="SUPFAM" id="SSF48163">
    <property type="entry name" value="An anticodon-binding domain of class I aminoacyl-tRNA synthetases"/>
    <property type="match status" value="1"/>
</dbReference>
<dbReference type="OrthoDB" id="6838at2157"/>
<dbReference type="InterPro" id="IPR002904">
    <property type="entry name" value="Lys-tRNA-ligase"/>
</dbReference>
<comment type="caution">
    <text evidence="10">Lacks conserved residue(s) required for the propagation of feature annotation.</text>
</comment>
<keyword evidence="5 10" id="KW-0547">Nucleotide-binding</keyword>
<reference evidence="11 12" key="1">
    <citation type="submission" date="2019-03" db="EMBL/GenBank/DDBJ databases">
        <title>Genomic Encyclopedia of Type Strains, Phase IV (KMG-IV): sequencing the most valuable type-strain genomes for metagenomic binning, comparative biology and taxonomic classification.</title>
        <authorList>
            <person name="Goeker M."/>
        </authorList>
    </citation>
    <scope>NUCLEOTIDE SEQUENCE [LARGE SCALE GENOMIC DNA]</scope>
    <source>
        <strain evidence="11 12">DSM 13328</strain>
    </source>
</reference>
<evidence type="ECO:0000313" key="11">
    <source>
        <dbReference type="EMBL" id="TDQ68796.1"/>
    </source>
</evidence>
<dbReference type="Pfam" id="PF01921">
    <property type="entry name" value="tRNA-synt_1f"/>
    <property type="match status" value="1"/>
</dbReference>
<evidence type="ECO:0000256" key="7">
    <source>
        <dbReference type="ARBA" id="ARBA00022917"/>
    </source>
</evidence>
<dbReference type="GO" id="GO:0005524">
    <property type="term" value="F:ATP binding"/>
    <property type="evidence" value="ECO:0007669"/>
    <property type="project" value="UniProtKB-UniRule"/>
</dbReference>
<keyword evidence="8 10" id="KW-0030">Aminoacyl-tRNA synthetase</keyword>
<dbReference type="PANTHER" id="PTHR37940">
    <property type="entry name" value="LYSINE--TRNA LIGASE"/>
    <property type="match status" value="1"/>
</dbReference>
<evidence type="ECO:0000256" key="5">
    <source>
        <dbReference type="ARBA" id="ARBA00022741"/>
    </source>
</evidence>
<dbReference type="HAMAP" id="MF_00177">
    <property type="entry name" value="Lys_tRNA_synth_class1"/>
    <property type="match status" value="1"/>
</dbReference>
<dbReference type="InterPro" id="IPR008925">
    <property type="entry name" value="aa_tRNA-synth_I_cd-bd_sf"/>
</dbReference>
<keyword evidence="7 10" id="KW-0648">Protein biosynthesis</keyword>